<name>A0A6M3XI13_9ZZZZ</name>
<organism evidence="1">
    <name type="scientific">viral metagenome</name>
    <dbReference type="NCBI Taxonomy" id="1070528"/>
    <lineage>
        <taxon>unclassified sequences</taxon>
        <taxon>metagenomes</taxon>
        <taxon>organismal metagenomes</taxon>
    </lineage>
</organism>
<reference evidence="1" key="1">
    <citation type="submission" date="2020-03" db="EMBL/GenBank/DDBJ databases">
        <title>The deep terrestrial virosphere.</title>
        <authorList>
            <person name="Holmfeldt K."/>
            <person name="Nilsson E."/>
            <person name="Simone D."/>
            <person name="Lopez-Fernandez M."/>
            <person name="Wu X."/>
            <person name="de Brujin I."/>
            <person name="Lundin D."/>
            <person name="Andersson A."/>
            <person name="Bertilsson S."/>
            <person name="Dopson M."/>
        </authorList>
    </citation>
    <scope>NUCLEOTIDE SEQUENCE</scope>
    <source>
        <strain evidence="1">TM448B01007</strain>
    </source>
</reference>
<dbReference type="AlphaFoldDB" id="A0A6M3XI13"/>
<gene>
    <name evidence="1" type="ORF">TM448B01007_0003</name>
</gene>
<dbReference type="EMBL" id="MT144686">
    <property type="protein sequence ID" value="QJH97416.1"/>
    <property type="molecule type" value="Genomic_DNA"/>
</dbReference>
<evidence type="ECO:0000313" key="1">
    <source>
        <dbReference type="EMBL" id="QJH97416.1"/>
    </source>
</evidence>
<accession>A0A6M3XI13</accession>
<protein>
    <submittedName>
        <fullName evidence="1">Putative baseplate wedge protein</fullName>
    </submittedName>
</protein>
<proteinExistence type="predicted"/>
<sequence>MSTEDYNNVFYDVVRPKTFAVGRLLITGATGTMTVGEIITGTTSGATAILSIYNAAYLDLITIVGAFVSGETVTGTTSTKTATVTKVMVGRKQLALVTVGVDNYSSSITSVGTAGTAITVYYIARDKLTSISQELSIPEEYQMAVFYYVMWNLFTGVDERKSIEYERRYTMALREAIKDSMSGGVYSGQTLASYDC</sequence>